<evidence type="ECO:0000313" key="1">
    <source>
        <dbReference type="EMBL" id="KWV48082.1"/>
    </source>
</evidence>
<organism evidence="1 2">
    <name type="scientific">Bradyrhizobium macuxiense</name>
    <dbReference type="NCBI Taxonomy" id="1755647"/>
    <lineage>
        <taxon>Bacteria</taxon>
        <taxon>Pseudomonadati</taxon>
        <taxon>Pseudomonadota</taxon>
        <taxon>Alphaproteobacteria</taxon>
        <taxon>Hyphomicrobiales</taxon>
        <taxon>Nitrobacteraceae</taxon>
        <taxon>Bradyrhizobium</taxon>
    </lineage>
</organism>
<dbReference type="EMBL" id="LNCU01000108">
    <property type="protein sequence ID" value="KWV48082.1"/>
    <property type="molecule type" value="Genomic_DNA"/>
</dbReference>
<reference evidence="1 2" key="1">
    <citation type="submission" date="2015-11" db="EMBL/GenBank/DDBJ databases">
        <title>Draft Genome Sequence of the Strain BR 10303 (Bradyrhizobium sp.) isolated from nodules of Centrolobium paraense.</title>
        <authorList>
            <person name="Zelli J.E."/>
            <person name="Simoes-Araujo J.L."/>
            <person name="Barauna A.C."/>
            <person name="Silva K."/>
        </authorList>
    </citation>
    <scope>NUCLEOTIDE SEQUENCE [LARGE SCALE GENOMIC DNA]</scope>
    <source>
        <strain evidence="1 2">BR 10303</strain>
    </source>
</reference>
<comment type="caution">
    <text evidence="1">The sequence shown here is derived from an EMBL/GenBank/DDBJ whole genome shotgun (WGS) entry which is preliminary data.</text>
</comment>
<gene>
    <name evidence="1" type="ORF">AS156_19125</name>
</gene>
<dbReference type="Proteomes" id="UP000057737">
    <property type="component" value="Unassembled WGS sequence"/>
</dbReference>
<proteinExistence type="predicted"/>
<name>A0A120FIU6_9BRAD</name>
<sequence>MLAANLALITIPFQAEDDAVGKLDRLTKSAREMMPSMSSVWLPSMPDLSLPDLSDSAGRLLAQFNSFPQQVGETLPLLEQMGYEVTRSKLLGVFLQRSDCG</sequence>
<accession>A0A120FIU6</accession>
<keyword evidence="2" id="KW-1185">Reference proteome</keyword>
<evidence type="ECO:0000313" key="2">
    <source>
        <dbReference type="Proteomes" id="UP000057737"/>
    </source>
</evidence>
<dbReference type="AlphaFoldDB" id="A0A120FIU6"/>
<protein>
    <submittedName>
        <fullName evidence="1">Uncharacterized protein</fullName>
    </submittedName>
</protein>